<reference evidence="1 2" key="1">
    <citation type="submission" date="2019-03" db="EMBL/GenBank/DDBJ databases">
        <title>Genomic Encyclopedia of Type Strains, Phase IV (KMG-IV): sequencing the most valuable type-strain genomes for metagenomic binning, comparative biology and taxonomic classification.</title>
        <authorList>
            <person name="Goeker M."/>
        </authorList>
    </citation>
    <scope>NUCLEOTIDE SEQUENCE [LARGE SCALE GENOMIC DNA]</scope>
    <source>
        <strain evidence="1 2">DSM 18792</strain>
    </source>
</reference>
<dbReference type="EMBL" id="SLUP01000001">
    <property type="protein sequence ID" value="TCL69296.1"/>
    <property type="molecule type" value="Genomic_DNA"/>
</dbReference>
<name>A0A4R1RSF4_9FLAO</name>
<dbReference type="Proteomes" id="UP000295455">
    <property type="component" value="Unassembled WGS sequence"/>
</dbReference>
<evidence type="ECO:0000313" key="1">
    <source>
        <dbReference type="EMBL" id="TCL69296.1"/>
    </source>
</evidence>
<keyword evidence="2" id="KW-1185">Reference proteome</keyword>
<dbReference type="OrthoDB" id="1441449at2"/>
<evidence type="ECO:0000313" key="2">
    <source>
        <dbReference type="Proteomes" id="UP000295455"/>
    </source>
</evidence>
<organism evidence="1 2">
    <name type="scientific">Mariniflexile fucanivorans</name>
    <dbReference type="NCBI Taxonomy" id="264023"/>
    <lineage>
        <taxon>Bacteria</taxon>
        <taxon>Pseudomonadati</taxon>
        <taxon>Bacteroidota</taxon>
        <taxon>Flavobacteriia</taxon>
        <taxon>Flavobacteriales</taxon>
        <taxon>Flavobacteriaceae</taxon>
        <taxon>Mariniflexile</taxon>
    </lineage>
</organism>
<accession>A0A4R1RSF4</accession>
<comment type="caution">
    <text evidence="1">The sequence shown here is derived from an EMBL/GenBank/DDBJ whole genome shotgun (WGS) entry which is preliminary data.</text>
</comment>
<gene>
    <name evidence="1" type="ORF">EV196_101734</name>
</gene>
<proteinExistence type="predicted"/>
<protein>
    <submittedName>
        <fullName evidence="1">Uncharacterized protein</fullName>
    </submittedName>
</protein>
<dbReference type="RefSeq" id="WP_132214946.1">
    <property type="nucleotide sequence ID" value="NZ_OX156936.1"/>
</dbReference>
<sequence length="152" mass="18038">MERTNFGNFRKTHLLGTNNLFNEFMRAFDLPVLRYMFNEGNMVGEEVRDYYEINEPGQKFLLNLKEGLAVFKEDYYAKKSAIDIAERINLDVDMVYPYVKNRTYSSDGYHKRPVDTKTPFNDFDKNSGVHYLSSFQILKDIQMDIRFETLKK</sequence>
<dbReference type="AlphaFoldDB" id="A0A4R1RSF4"/>